<gene>
    <name evidence="10" type="ORF">CAOG_004567</name>
</gene>
<protein>
    <submittedName>
        <fullName evidence="10">Mannosidase</fullName>
    </submittedName>
</protein>
<name>A0A0D2UFD6_CAPO3</name>
<dbReference type="eggNOG" id="ENOG502QPJV">
    <property type="taxonomic scope" value="Eukaryota"/>
</dbReference>
<dbReference type="InParanoid" id="A0A0D2UFD6"/>
<sequence length="493" mass="56212">MRTIILRPRTRRFLAALAIVGVIVCVLFATAPPPPETSEGQSEELIGSPEQIAELRREQHEQLQNFRQEQLRLQQQQHVQLQEHLPPVVPERGAHPPPRLRQNDMQLPELLPQPPALGPRHQPAFDEQAQHDSQARDLQQAQAQVAQEQPSPRIHAFYYAWYGAPEYDSVYLHWNHNVINGNHKYTPPEQIGANFYPQLGPYSSINPAVVDLHMRQMKEAGIAVLSLSWYPPGLADDQGIFNKAHNDLVLETAAKYGLQVCLHIEPFKNRDGPSTRAAWIEFLDLYGGHPGLFRDATRGNLPWIYVYDSYQTPSASWKRVFGRTGDLTVRGTKYDVVAIGLLVNQNDKQDLLSGGFDGAYSYFATDGFTYGSTTRQWADIARWASSNRFIWVPSVGPGYSDLRIRPWNPANQRGRGDGKYYEDMWKAALSVKPEVVSITSFNEWHEGTQIEPAVKFSTTTDPPFSYEYYPNDDPMFYLRQTKYWVDEFLKQSG</sequence>
<dbReference type="GO" id="GO:0000139">
    <property type="term" value="C:Golgi membrane"/>
    <property type="evidence" value="ECO:0007669"/>
    <property type="project" value="UniProtKB-SubCell"/>
</dbReference>
<feature type="compositionally biased region" description="Low complexity" evidence="9">
    <location>
        <begin position="74"/>
        <end position="85"/>
    </location>
</feature>
<dbReference type="InterPro" id="IPR026071">
    <property type="entry name" value="Glyco_Hydrolase_99"/>
</dbReference>
<evidence type="ECO:0000313" key="10">
    <source>
        <dbReference type="EMBL" id="KJE93836.1"/>
    </source>
</evidence>
<dbReference type="Gene3D" id="3.20.20.80">
    <property type="entry name" value="Glycosidases"/>
    <property type="match status" value="1"/>
</dbReference>
<evidence type="ECO:0000256" key="6">
    <source>
        <dbReference type="ARBA" id="ARBA00022989"/>
    </source>
</evidence>
<evidence type="ECO:0000256" key="8">
    <source>
        <dbReference type="ARBA" id="ARBA00023136"/>
    </source>
</evidence>
<dbReference type="SUPFAM" id="SSF51445">
    <property type="entry name" value="(Trans)glycosidases"/>
    <property type="match status" value="1"/>
</dbReference>
<evidence type="ECO:0000256" key="3">
    <source>
        <dbReference type="ARBA" id="ARBA00022692"/>
    </source>
</evidence>
<dbReference type="PhylomeDB" id="A0A0D2UFD6"/>
<keyword evidence="7" id="KW-0333">Golgi apparatus</keyword>
<comment type="similarity">
    <text evidence="2">Belongs to the glycosyl hydrolase 99 family.</text>
</comment>
<evidence type="ECO:0000313" key="11">
    <source>
        <dbReference type="Proteomes" id="UP000008743"/>
    </source>
</evidence>
<feature type="compositionally biased region" description="Low complexity" evidence="9">
    <location>
        <begin position="136"/>
        <end position="148"/>
    </location>
</feature>
<keyword evidence="4" id="KW-0378">Hydrolase</keyword>
<proteinExistence type="inferred from homology"/>
<evidence type="ECO:0000256" key="9">
    <source>
        <dbReference type="SAM" id="MobiDB-lite"/>
    </source>
</evidence>
<reference evidence="11" key="1">
    <citation type="submission" date="2011-02" db="EMBL/GenBank/DDBJ databases">
        <title>The Genome Sequence of Capsaspora owczarzaki ATCC 30864.</title>
        <authorList>
            <person name="Russ C."/>
            <person name="Cuomo C."/>
            <person name="Burger G."/>
            <person name="Gray M.W."/>
            <person name="Holland P.W.H."/>
            <person name="King N."/>
            <person name="Lang F.B.F."/>
            <person name="Roger A.J."/>
            <person name="Ruiz-Trillo I."/>
            <person name="Young S.K."/>
            <person name="Zeng Q."/>
            <person name="Gargeya S."/>
            <person name="Alvarado L."/>
            <person name="Berlin A."/>
            <person name="Chapman S.B."/>
            <person name="Chen Z."/>
            <person name="Freedman E."/>
            <person name="Gellesch M."/>
            <person name="Goldberg J."/>
            <person name="Griggs A."/>
            <person name="Gujja S."/>
            <person name="Heilman E."/>
            <person name="Heiman D."/>
            <person name="Howarth C."/>
            <person name="Mehta T."/>
            <person name="Neiman D."/>
            <person name="Pearson M."/>
            <person name="Roberts A."/>
            <person name="Saif S."/>
            <person name="Shea T."/>
            <person name="Shenoy N."/>
            <person name="Sisk P."/>
            <person name="Stolte C."/>
            <person name="Sykes S."/>
            <person name="White J."/>
            <person name="Yandava C."/>
            <person name="Haas B."/>
            <person name="Nusbaum C."/>
            <person name="Birren B."/>
        </authorList>
    </citation>
    <scope>NUCLEOTIDE SEQUENCE</scope>
    <source>
        <strain evidence="11">ATCC 30864</strain>
    </source>
</reference>
<evidence type="ECO:0000256" key="5">
    <source>
        <dbReference type="ARBA" id="ARBA00022968"/>
    </source>
</evidence>
<evidence type="ECO:0000256" key="2">
    <source>
        <dbReference type="ARBA" id="ARBA00009559"/>
    </source>
</evidence>
<keyword evidence="3" id="KW-0812">Transmembrane</keyword>
<organism evidence="10 11">
    <name type="scientific">Capsaspora owczarzaki (strain ATCC 30864)</name>
    <dbReference type="NCBI Taxonomy" id="595528"/>
    <lineage>
        <taxon>Eukaryota</taxon>
        <taxon>Filasterea</taxon>
        <taxon>Capsaspora</taxon>
    </lineage>
</organism>
<dbReference type="STRING" id="595528.A0A0D2UFD6"/>
<dbReference type="AlphaFoldDB" id="A0A0D2UFD6"/>
<dbReference type="Proteomes" id="UP000008743">
    <property type="component" value="Unassembled WGS sequence"/>
</dbReference>
<dbReference type="EMBL" id="KE346366">
    <property type="protein sequence ID" value="KJE93836.1"/>
    <property type="molecule type" value="Genomic_DNA"/>
</dbReference>
<comment type="subcellular location">
    <subcellularLocation>
        <location evidence="1">Golgi apparatus membrane</location>
        <topology evidence="1">Single-pass type II membrane protein</topology>
    </subcellularLocation>
</comment>
<keyword evidence="11" id="KW-1185">Reference proteome</keyword>
<dbReference type="Pfam" id="PF16317">
    <property type="entry name" value="Glyco_hydro_99"/>
    <property type="match status" value="1"/>
</dbReference>
<feature type="region of interest" description="Disordered" evidence="9">
    <location>
        <begin position="74"/>
        <end position="148"/>
    </location>
</feature>
<evidence type="ECO:0000256" key="1">
    <source>
        <dbReference type="ARBA" id="ARBA00004323"/>
    </source>
</evidence>
<dbReference type="GO" id="GO:0004559">
    <property type="term" value="F:alpha-mannosidase activity"/>
    <property type="evidence" value="ECO:0007669"/>
    <property type="project" value="TreeGrafter"/>
</dbReference>
<accession>A0A0D2UFD6</accession>
<dbReference type="PANTHER" id="PTHR13572">
    <property type="entry name" value="ENDO-ALPHA-1,2-MANNOSIDASE"/>
    <property type="match status" value="1"/>
</dbReference>
<keyword evidence="8" id="KW-0472">Membrane</keyword>
<keyword evidence="6" id="KW-1133">Transmembrane helix</keyword>
<dbReference type="PANTHER" id="PTHR13572:SF4">
    <property type="entry name" value="RE57134P"/>
    <property type="match status" value="1"/>
</dbReference>
<dbReference type="InterPro" id="IPR017853">
    <property type="entry name" value="GH"/>
</dbReference>
<evidence type="ECO:0000256" key="7">
    <source>
        <dbReference type="ARBA" id="ARBA00023034"/>
    </source>
</evidence>
<dbReference type="OrthoDB" id="406152at2759"/>
<keyword evidence="5" id="KW-0735">Signal-anchor</keyword>
<evidence type="ECO:0000256" key="4">
    <source>
        <dbReference type="ARBA" id="ARBA00022801"/>
    </source>
</evidence>
<dbReference type="CDD" id="cd11574">
    <property type="entry name" value="GH99"/>
    <property type="match status" value="1"/>
</dbReference>